<dbReference type="EMBL" id="FNOK01000086">
    <property type="protein sequence ID" value="SDZ50728.1"/>
    <property type="molecule type" value="Genomic_DNA"/>
</dbReference>
<gene>
    <name evidence="1" type="ORF">SAMN05216215_108611</name>
</gene>
<dbReference type="Proteomes" id="UP000199529">
    <property type="component" value="Unassembled WGS sequence"/>
</dbReference>
<sequence>MLDLEDRVNRVFNPDVRPLVQEAYRCYVSGSARGAIVLTWTAVCADLIAKARILHEEGEGEAADLVSQVEKAQSSEESEAIPIMLTLEKTLLVITEKLELIDFTQRKQLERIRDDRHLCAHPSIRPLGELYEPTMEYARAHLVAALEAVLIHPPSQGRKIVQSFLTHVVDPGFVFDTEYLTYTFFDRVRPSSRFRVVEAAAKFAVLAIDDDAIKIPPEEFANRMAKCLRSFARRDVDLVKRAVAKQMGRLEKAEPAVHLSALGRLGDLPAFWASLPAPVSKLLNVKIEAIGNAQGSWDLTLSTDEAKALALVAHPELCETLPALTEAFDRLSASQKAQVIEQHPGSYFTSYLPGLLKAATSYDGGEAIAKKAVLPCAGYLNRSELEQVLKEWNDNSQCWGRAMPRYLIDLYGLTSHLGPTRKALWNPILEDLRLDEAAGGFFDLISSGIEAFDGVHGS</sequence>
<keyword evidence="2" id="KW-1185">Reference proteome</keyword>
<dbReference type="STRING" id="418495.SAMN05216215_108611"/>
<dbReference type="RefSeq" id="WP_218157728.1">
    <property type="nucleotide sequence ID" value="NZ_FNOK01000086.1"/>
</dbReference>
<evidence type="ECO:0000313" key="2">
    <source>
        <dbReference type="Proteomes" id="UP000199529"/>
    </source>
</evidence>
<dbReference type="AlphaFoldDB" id="A0A1H3TLH8"/>
<name>A0A1H3TLH8_9PSEU</name>
<evidence type="ECO:0000313" key="1">
    <source>
        <dbReference type="EMBL" id="SDZ50728.1"/>
    </source>
</evidence>
<protein>
    <submittedName>
        <fullName evidence="1">Uncharacterized protein</fullName>
    </submittedName>
</protein>
<accession>A0A1H3TLH8</accession>
<proteinExistence type="predicted"/>
<reference evidence="2" key="1">
    <citation type="submission" date="2016-10" db="EMBL/GenBank/DDBJ databases">
        <authorList>
            <person name="Varghese N."/>
            <person name="Submissions S."/>
        </authorList>
    </citation>
    <scope>NUCLEOTIDE SEQUENCE [LARGE SCALE GENOMIC DNA]</scope>
    <source>
        <strain evidence="2">CGMCC 4.3530</strain>
    </source>
</reference>
<organism evidence="1 2">
    <name type="scientific">Saccharopolyspora shandongensis</name>
    <dbReference type="NCBI Taxonomy" id="418495"/>
    <lineage>
        <taxon>Bacteria</taxon>
        <taxon>Bacillati</taxon>
        <taxon>Actinomycetota</taxon>
        <taxon>Actinomycetes</taxon>
        <taxon>Pseudonocardiales</taxon>
        <taxon>Pseudonocardiaceae</taxon>
        <taxon>Saccharopolyspora</taxon>
    </lineage>
</organism>